<accession>A0A4R6YKF2</accession>
<keyword evidence="2" id="KW-1185">Reference proteome</keyword>
<gene>
    <name evidence="1" type="ORF">DFR29_12543</name>
</gene>
<organism evidence="1 2">
    <name type="scientific">Tahibacter aquaticus</name>
    <dbReference type="NCBI Taxonomy" id="520092"/>
    <lineage>
        <taxon>Bacteria</taxon>
        <taxon>Pseudomonadati</taxon>
        <taxon>Pseudomonadota</taxon>
        <taxon>Gammaproteobacteria</taxon>
        <taxon>Lysobacterales</taxon>
        <taxon>Rhodanobacteraceae</taxon>
        <taxon>Tahibacter</taxon>
    </lineage>
</organism>
<proteinExistence type="predicted"/>
<evidence type="ECO:0000313" key="2">
    <source>
        <dbReference type="Proteomes" id="UP000295293"/>
    </source>
</evidence>
<dbReference type="Proteomes" id="UP000295293">
    <property type="component" value="Unassembled WGS sequence"/>
</dbReference>
<dbReference type="AlphaFoldDB" id="A0A4R6YKF2"/>
<reference evidence="1 2" key="1">
    <citation type="submission" date="2019-03" db="EMBL/GenBank/DDBJ databases">
        <title>Genomic Encyclopedia of Type Strains, Phase IV (KMG-IV): sequencing the most valuable type-strain genomes for metagenomic binning, comparative biology and taxonomic classification.</title>
        <authorList>
            <person name="Goeker M."/>
        </authorList>
    </citation>
    <scope>NUCLEOTIDE SEQUENCE [LARGE SCALE GENOMIC DNA]</scope>
    <source>
        <strain evidence="1 2">DSM 21667</strain>
    </source>
</reference>
<evidence type="ECO:0000313" key="1">
    <source>
        <dbReference type="EMBL" id="TDR37381.1"/>
    </source>
</evidence>
<comment type="caution">
    <text evidence="1">The sequence shown here is derived from an EMBL/GenBank/DDBJ whole genome shotgun (WGS) entry which is preliminary data.</text>
</comment>
<dbReference type="EMBL" id="SNZH01000025">
    <property type="protein sequence ID" value="TDR37381.1"/>
    <property type="molecule type" value="Genomic_DNA"/>
</dbReference>
<name>A0A4R6YKF2_9GAMM</name>
<sequence>MFERLGDARAQATTQGQIADILQARDELEEALRIRREEQMPFFERLGDVRSLLIGRAKLAMTLAKRGHPEDRPEMLTLLRQALADAERLHLPEAGIIRGQNARIFGDRDDSTPATVAANDVPGPAAPLAIAPRILHLRHVSFARCCRCHRVPKARINVHADVRLCAGVLLLTFLRLMHLRIALTLAPVAEARRGHRFRPDARGLVPAQNEGLVQTFAGGCHCPPP</sequence>
<protein>
    <submittedName>
        <fullName evidence="1">Uncharacterized protein</fullName>
    </submittedName>
</protein>